<keyword evidence="2" id="KW-1185">Reference proteome</keyword>
<accession>A0A183SXY1</accession>
<dbReference type="Proteomes" id="UP000275846">
    <property type="component" value="Unassembled WGS sequence"/>
</dbReference>
<evidence type="ECO:0000313" key="1">
    <source>
        <dbReference type="EMBL" id="VDL95464.1"/>
    </source>
</evidence>
<name>A0A183SXY1_SCHSO</name>
<sequence length="112" mass="12064">MAGDRELADRLTGVTADSAANSRFIEAADSAAIAADIWRAKCLACRVVAGEAGRKAVRYARQVEITRYALAHLLGERARLRSFLVEAIEALLPRETRASIQASDTLAETGPH</sequence>
<organism evidence="3">
    <name type="scientific">Schistocephalus solidus</name>
    <name type="common">Tapeworm</name>
    <dbReference type="NCBI Taxonomy" id="70667"/>
    <lineage>
        <taxon>Eukaryota</taxon>
        <taxon>Metazoa</taxon>
        <taxon>Spiralia</taxon>
        <taxon>Lophotrochozoa</taxon>
        <taxon>Platyhelminthes</taxon>
        <taxon>Cestoda</taxon>
        <taxon>Eucestoda</taxon>
        <taxon>Diphyllobothriidea</taxon>
        <taxon>Diphyllobothriidae</taxon>
        <taxon>Schistocephalus</taxon>
    </lineage>
</organism>
<dbReference type="AlphaFoldDB" id="A0A183SXY1"/>
<proteinExistence type="predicted"/>
<dbReference type="WBParaSite" id="SSLN_0000942801-mRNA-1">
    <property type="protein sequence ID" value="SSLN_0000942801-mRNA-1"/>
    <property type="gene ID" value="SSLN_0000942801"/>
</dbReference>
<dbReference type="EMBL" id="UYSU01035027">
    <property type="protein sequence ID" value="VDL95464.1"/>
    <property type="molecule type" value="Genomic_DNA"/>
</dbReference>
<gene>
    <name evidence="1" type="ORF">SSLN_LOCUS9079</name>
</gene>
<reference evidence="3" key="1">
    <citation type="submission" date="2016-06" db="UniProtKB">
        <authorList>
            <consortium name="WormBaseParasite"/>
        </authorList>
    </citation>
    <scope>IDENTIFICATION</scope>
</reference>
<evidence type="ECO:0000313" key="3">
    <source>
        <dbReference type="WBParaSite" id="SSLN_0000942801-mRNA-1"/>
    </source>
</evidence>
<reference evidence="1 2" key="2">
    <citation type="submission" date="2018-11" db="EMBL/GenBank/DDBJ databases">
        <authorList>
            <consortium name="Pathogen Informatics"/>
        </authorList>
    </citation>
    <scope>NUCLEOTIDE SEQUENCE [LARGE SCALE GENOMIC DNA]</scope>
    <source>
        <strain evidence="1 2">NST_G2</strain>
    </source>
</reference>
<evidence type="ECO:0000313" key="2">
    <source>
        <dbReference type="Proteomes" id="UP000275846"/>
    </source>
</evidence>
<dbReference type="OrthoDB" id="5959043at2759"/>
<protein>
    <submittedName>
        <fullName evidence="3">Acyl-CoA_dh_1 domain-containing protein</fullName>
    </submittedName>
</protein>
<dbReference type="STRING" id="70667.A0A183SXY1"/>